<feature type="region of interest" description="Disordered" evidence="3">
    <location>
        <begin position="1002"/>
        <end position="1109"/>
    </location>
</feature>
<evidence type="ECO:0000259" key="4">
    <source>
        <dbReference type="Pfam" id="PF10373"/>
    </source>
</evidence>
<dbReference type="SUPFAM" id="SSF48452">
    <property type="entry name" value="TPR-like"/>
    <property type="match status" value="1"/>
</dbReference>
<dbReference type="GO" id="GO:0042162">
    <property type="term" value="F:telomeric DNA binding"/>
    <property type="evidence" value="ECO:0007669"/>
    <property type="project" value="TreeGrafter"/>
</dbReference>
<feature type="compositionally biased region" description="Polar residues" evidence="3">
    <location>
        <begin position="700"/>
        <end position="726"/>
    </location>
</feature>
<feature type="compositionally biased region" description="Basic and acidic residues" evidence="3">
    <location>
        <begin position="569"/>
        <end position="578"/>
    </location>
</feature>
<dbReference type="PANTHER" id="PTHR15696:SF5">
    <property type="entry name" value="NONSENSE-MEDIATED MRNA DECAY FACTOR SMG7"/>
    <property type="match status" value="1"/>
</dbReference>
<accession>A0A8C5X7I0</accession>
<dbReference type="AlphaFoldDB" id="A0A8C5X7I0"/>
<dbReference type="InterPro" id="IPR018834">
    <property type="entry name" value="DNA/RNA-bd_Est1-type"/>
</dbReference>
<dbReference type="InterPro" id="IPR019458">
    <property type="entry name" value="Est1-like_N"/>
</dbReference>
<comment type="function">
    <text evidence="2">Plays a role in nonsense-mediated mRNA decay.</text>
</comment>
<feature type="compositionally biased region" description="Polar residues" evidence="3">
    <location>
        <begin position="792"/>
        <end position="811"/>
    </location>
</feature>
<evidence type="ECO:0000256" key="1">
    <source>
        <dbReference type="ARBA" id="ARBA00023161"/>
    </source>
</evidence>
<feature type="region of interest" description="Disordered" evidence="3">
    <location>
        <begin position="568"/>
        <end position="649"/>
    </location>
</feature>
<dbReference type="Gene3D" id="1.25.40.10">
    <property type="entry name" value="Tetratricopeptide repeat domain"/>
    <property type="match status" value="1"/>
</dbReference>
<keyword evidence="2" id="KW-0539">Nucleus</keyword>
<reference evidence="6" key="1">
    <citation type="submission" date="2025-08" db="UniProtKB">
        <authorList>
            <consortium name="Ensembl"/>
        </authorList>
    </citation>
    <scope>IDENTIFICATION</scope>
</reference>
<feature type="compositionally biased region" description="Basic and acidic residues" evidence="3">
    <location>
        <begin position="1050"/>
        <end position="1064"/>
    </location>
</feature>
<dbReference type="Ensembl" id="ENSMCST00000016728.1">
    <property type="protein sequence ID" value="ENSMCSP00000016315.1"/>
    <property type="gene ID" value="ENSMCSG00000010882.1"/>
</dbReference>
<feature type="compositionally biased region" description="Low complexity" evidence="3">
    <location>
        <begin position="1013"/>
        <end position="1039"/>
    </location>
</feature>
<dbReference type="Pfam" id="PF10374">
    <property type="entry name" value="EST1"/>
    <property type="match status" value="1"/>
</dbReference>
<feature type="region of interest" description="Disordered" evidence="3">
    <location>
        <begin position="1121"/>
        <end position="1153"/>
    </location>
</feature>
<feature type="domain" description="Telomerase activating protein Est1-like N-terminal" evidence="5">
    <location>
        <begin position="56"/>
        <end position="169"/>
    </location>
</feature>
<feature type="compositionally biased region" description="Polar residues" evidence="3">
    <location>
        <begin position="1002"/>
        <end position="1012"/>
    </location>
</feature>
<reference evidence="6" key="2">
    <citation type="submission" date="2025-09" db="UniProtKB">
        <authorList>
            <consortium name="Ensembl"/>
        </authorList>
    </citation>
    <scope>IDENTIFICATION</scope>
</reference>
<evidence type="ECO:0000256" key="3">
    <source>
        <dbReference type="SAM" id="MobiDB-lite"/>
    </source>
</evidence>
<feature type="region of interest" description="Disordered" evidence="3">
    <location>
        <begin position="698"/>
        <end position="811"/>
    </location>
</feature>
<sequence>MDLFSANYIQATLEFFLNSSSDSKLGPAEVWTSRQALQDLYQKMLVTDLEYALDKKVEQDLWNHAFKNQITTLQGQAKNRANPNRSEVQANLSLFLEAASGFYTQLLQELCTVFNVDLPCRVKSSQLGIISNKQTHTSAIVKPQSSSCSYICQHCLVHLGDIARYRNQTSQAESYYRHAAQLVPSNGQPYNQLAILASSKGDHLTTIFYYCRSIAVKFPFPAASTNLQKALSKALESRDEVKTRWSVSDFIKAFIKFHGHVYLSKNLEKLSPLREKLEEQFKRLLFQKAFNSQQLVHITVINLFQLHHLRDFSNETEQHSYSQDEQLCWTQLLALFMSFLGILCKCPLQNDYQEDSGTAYPLPAVKVSMDWLKLRPSVFQEAVVDERRYIWPWLISLLNSFQPHEEDLSSNNATPLPEEFELQGFLALRPSFRNLDFSKGHQAITGDKEGQQRRIRQQRLIFTGKWIADNQPRLIQCENEVGKLLFVTEIPELLLEDPSEAKESLTLQETCMAEPLCADGSPGLKSVLSSGRSLSNSCEAGEKPMVTFKENIKPREMNREQGRIYPPKDVARERRDFSKGIVANKNDGKKDNNKRKNETKKCGLDKMQEAGKQNVAVQVKSQTEMRKTPVSEARKTPVTQTPSQASSSQFIPIHHPGAFPPLPSRPGFPPPTYVVPPPVAFSMSTGYTFPGGVSVPGTFLQPTAHSPAGNQVQGGKQSHIPYSQQRPSGPGPMTQGPQQTPPPSQQPLSSLPAQATAQSASQLQVQALAQQQQQSPTKAVQGLGKSPPHHSGFQQYPQTDSSKQLWNPPQVQGSLGKIMPVKQPYYLQAQDPLKLFEQSLQPPVMQQQPLEKKMKPFPMEPYNQNPSEVKVPEYYWDSSYGMTDNRVMAQQSNMDRRGKRQGVFRSEQDAVSRMTFEVRSVLQVGKTEALVFLTSCEVSVFQESQSDEFLILVGYERYPNNSMFNEVYGKNMNTSTKTEVTPSVPHQETSLYSLFEGTPWSPSLPASSDHSTPASQSPHSSNPSSLPSSPPTHNHNSVPFSNFGPIGTPDSRDRRVADRWKTDKPAMGGFGLDYLPATSSSSESSWHQSSAPSSTWAAQGPPAMEDSSAVLMESLKSIWSSSMMHPGPSALEQLLMQQKQKQQRGQGAMNPPH</sequence>
<feature type="compositionally biased region" description="Low complexity" evidence="3">
    <location>
        <begin position="1133"/>
        <end position="1147"/>
    </location>
</feature>
<dbReference type="Proteomes" id="UP000694560">
    <property type="component" value="Unplaced"/>
</dbReference>
<evidence type="ECO:0000259" key="5">
    <source>
        <dbReference type="Pfam" id="PF10374"/>
    </source>
</evidence>
<keyword evidence="7" id="KW-1185">Reference proteome</keyword>
<feature type="compositionally biased region" description="Low complexity" evidence="3">
    <location>
        <begin position="1079"/>
        <end position="1094"/>
    </location>
</feature>
<feature type="compositionally biased region" description="Polar residues" evidence="3">
    <location>
        <begin position="637"/>
        <end position="649"/>
    </location>
</feature>
<dbReference type="GO" id="GO:0070034">
    <property type="term" value="F:telomerase RNA binding"/>
    <property type="evidence" value="ECO:0007669"/>
    <property type="project" value="TreeGrafter"/>
</dbReference>
<feature type="compositionally biased region" description="Low complexity" evidence="3">
    <location>
        <begin position="727"/>
        <end position="738"/>
    </location>
</feature>
<dbReference type="Pfam" id="PF10373">
    <property type="entry name" value="EST1_DNA_bind"/>
    <property type="match status" value="1"/>
</dbReference>
<dbReference type="InterPro" id="IPR045153">
    <property type="entry name" value="Est1/Ebs1-like"/>
</dbReference>
<evidence type="ECO:0000313" key="7">
    <source>
        <dbReference type="Proteomes" id="UP000694560"/>
    </source>
</evidence>
<protein>
    <recommendedName>
        <fullName evidence="2">Nonsense-mediated mRNA decay factor</fullName>
    </recommendedName>
</protein>
<dbReference type="GO" id="GO:0000184">
    <property type="term" value="P:nuclear-transcribed mRNA catabolic process, nonsense-mediated decay"/>
    <property type="evidence" value="ECO:0007669"/>
    <property type="project" value="UniProtKB-KW"/>
</dbReference>
<dbReference type="OrthoDB" id="69928at2759"/>
<feature type="compositionally biased region" description="Basic and acidic residues" evidence="3">
    <location>
        <begin position="623"/>
        <end position="635"/>
    </location>
</feature>
<dbReference type="PANTHER" id="PTHR15696">
    <property type="entry name" value="SMG-7 SUPPRESSOR WITH MORPHOLOGICAL EFFECT ON GENITALIA PROTEIN 7"/>
    <property type="match status" value="1"/>
</dbReference>
<comment type="subcellular location">
    <subcellularLocation>
        <location evidence="2">Nucleus</location>
    </subcellularLocation>
</comment>
<organism evidence="6 7">
    <name type="scientific">Malurus cyaneus samueli</name>
    <dbReference type="NCBI Taxonomy" id="2593467"/>
    <lineage>
        <taxon>Eukaryota</taxon>
        <taxon>Metazoa</taxon>
        <taxon>Chordata</taxon>
        <taxon>Craniata</taxon>
        <taxon>Vertebrata</taxon>
        <taxon>Euteleostomi</taxon>
        <taxon>Archelosauria</taxon>
        <taxon>Archosauria</taxon>
        <taxon>Dinosauria</taxon>
        <taxon>Saurischia</taxon>
        <taxon>Theropoda</taxon>
        <taxon>Coelurosauria</taxon>
        <taxon>Aves</taxon>
        <taxon>Neognathae</taxon>
        <taxon>Neoaves</taxon>
        <taxon>Telluraves</taxon>
        <taxon>Australaves</taxon>
        <taxon>Passeriformes</taxon>
        <taxon>Meliphagoidea</taxon>
        <taxon>Maluridae</taxon>
        <taxon>Malurus</taxon>
    </lineage>
</organism>
<evidence type="ECO:0000256" key="2">
    <source>
        <dbReference type="RuleBase" id="RU369098"/>
    </source>
</evidence>
<feature type="domain" description="DNA/RNA-binding" evidence="4">
    <location>
        <begin position="172"/>
        <end position="431"/>
    </location>
</feature>
<evidence type="ECO:0000313" key="6">
    <source>
        <dbReference type="Ensembl" id="ENSMCSP00000016315.1"/>
    </source>
</evidence>
<dbReference type="GO" id="GO:0005697">
    <property type="term" value="C:telomerase holoenzyme complex"/>
    <property type="evidence" value="ECO:0007669"/>
    <property type="project" value="TreeGrafter"/>
</dbReference>
<proteinExistence type="predicted"/>
<keyword evidence="1 2" id="KW-0866">Nonsense-mediated mRNA decay</keyword>
<feature type="compositionally biased region" description="Low complexity" evidence="3">
    <location>
        <begin position="746"/>
        <end position="781"/>
    </location>
</feature>
<feature type="compositionally biased region" description="Basic and acidic residues" evidence="3">
    <location>
        <begin position="586"/>
        <end position="609"/>
    </location>
</feature>
<dbReference type="InterPro" id="IPR011990">
    <property type="entry name" value="TPR-like_helical_dom_sf"/>
</dbReference>
<name>A0A8C5X7I0_9PASS</name>